<protein>
    <submittedName>
        <fullName evidence="1">Uncharacterized protein</fullName>
    </submittedName>
</protein>
<evidence type="ECO:0000313" key="2">
    <source>
        <dbReference type="Proteomes" id="UP000663281"/>
    </source>
</evidence>
<dbReference type="RefSeq" id="WP_207320091.1">
    <property type="nucleotide sequence ID" value="NZ_CP071501.1"/>
</dbReference>
<keyword evidence="2" id="KW-1185">Reference proteome</keyword>
<name>A0A974XI86_9GAMM</name>
<proteinExistence type="predicted"/>
<gene>
    <name evidence="1" type="ORF">JYB88_10915</name>
</gene>
<organism evidence="1 2">
    <name type="scientific">Shewanella cyperi</name>
    <dbReference type="NCBI Taxonomy" id="2814292"/>
    <lineage>
        <taxon>Bacteria</taxon>
        <taxon>Pseudomonadati</taxon>
        <taxon>Pseudomonadota</taxon>
        <taxon>Gammaproteobacteria</taxon>
        <taxon>Alteromonadales</taxon>
        <taxon>Shewanellaceae</taxon>
        <taxon>Shewanella</taxon>
    </lineage>
</organism>
<dbReference type="AlphaFoldDB" id="A0A974XI86"/>
<dbReference type="Proteomes" id="UP000663281">
    <property type="component" value="Chromosome"/>
</dbReference>
<reference evidence="1 2" key="1">
    <citation type="submission" date="2021-03" db="EMBL/GenBank/DDBJ databases">
        <title>Novel species identification of genus Shewanella.</title>
        <authorList>
            <person name="Liu G."/>
            <person name="Zhang Q."/>
        </authorList>
    </citation>
    <scope>NUCLEOTIDE SEQUENCE [LARGE SCALE GENOMIC DNA]</scope>
    <source>
        <strain evidence="1 2">FJAT-53726</strain>
    </source>
</reference>
<dbReference type="EMBL" id="CP071504">
    <property type="protein sequence ID" value="QSX28784.1"/>
    <property type="molecule type" value="Genomic_DNA"/>
</dbReference>
<dbReference type="KEGG" id="scyp:JYB88_10915"/>
<accession>A0A974XI86</accession>
<evidence type="ECO:0000313" key="1">
    <source>
        <dbReference type="EMBL" id="QSX28784.1"/>
    </source>
</evidence>
<sequence length="73" mass="8253">MNALIEYEAGRLANLMLHGDTLGIRLFMEHMHIPLDVQDRLFAEMATLDGDTSRIASWLETHGQSTMPERLGN</sequence>